<evidence type="ECO:0000256" key="7">
    <source>
        <dbReference type="ARBA" id="ARBA00047899"/>
    </source>
</evidence>
<dbReference type="RefSeq" id="WP_190877097.1">
    <property type="nucleotide sequence ID" value="NZ_JACJSK010000003.1"/>
</dbReference>
<feature type="transmembrane region" description="Helical" evidence="9">
    <location>
        <begin position="479"/>
        <end position="497"/>
    </location>
</feature>
<keyword evidence="6" id="KW-0067">ATP-binding</keyword>
<feature type="transmembrane region" description="Helical" evidence="9">
    <location>
        <begin position="504"/>
        <end position="528"/>
    </location>
</feature>
<evidence type="ECO:0000256" key="2">
    <source>
        <dbReference type="ARBA" id="ARBA00022527"/>
    </source>
</evidence>
<dbReference type="InterPro" id="IPR011009">
    <property type="entry name" value="Kinase-like_dom_sf"/>
</dbReference>
<dbReference type="InterPro" id="IPR008271">
    <property type="entry name" value="Ser/Thr_kinase_AS"/>
</dbReference>
<gene>
    <name evidence="11" type="ORF">H6G72_02725</name>
</gene>
<keyword evidence="9" id="KW-0812">Transmembrane</keyword>
<evidence type="ECO:0000256" key="1">
    <source>
        <dbReference type="ARBA" id="ARBA00012513"/>
    </source>
</evidence>
<sequence>MSNFPDFSQQGYQIISQLGENHLGGRVTYLAERQNSPTQPDKVVIKQFQFALMGATWAEYDAYSQEIAMLRQLNHPGIAKYLDSFQTPDGFCMVQEYLNAESLATPRSWTPKQIKLLAESVLEILVYLQFQNPPIIHRDIKPENILVDGKDEQMHVYLVDFGFARMGGGEIAASSVVKGTMGFMPPEQLFNRQLTTASDLYGLGGTLICLLTGTKSVDIGNLIDADYRINFRHLVPPVKRGLIHWLEKLTDPRLPHRYPSAASALAELKTIDVDRLPKVRFSHQNLEITATEFGQILTETITITNPIPETTLSGRFSVAPHPSDPPHTPYDHAWISFHPQQFSGNEVECQITIDTSKLVANETYTRELVLHSNSASDYDSFTVQLNTAAVPTDNKIPYGLLLIIFVSACFGGFYLGKANLLLIFIPGLIPLVAAFDTIIRGRSQGFKVDFTISFLCAFFGQILALSIMIPMIYDNKLALVWLTLLMMSSWLGSLFGINGNFKKLSNFLMVILFIMAIFIFLIGVPLGLDILSALLALLGIPLFLAVLVIIGMGISLIFSFFITGFNQEYNQINYLIIFLFTAGLGISLGAGFLTYLTILEELFDLTNERILWLVNLGFIPVLLTSFGLGYSLSQQTKENRKIAKYRHFESTLIKP</sequence>
<dbReference type="Pfam" id="PF00069">
    <property type="entry name" value="Pkinase"/>
    <property type="match status" value="1"/>
</dbReference>
<dbReference type="Gene3D" id="1.10.510.10">
    <property type="entry name" value="Transferase(Phosphotransferase) domain 1"/>
    <property type="match status" value="1"/>
</dbReference>
<keyword evidence="2" id="KW-0723">Serine/threonine-protein kinase</keyword>
<dbReference type="CDD" id="cd14014">
    <property type="entry name" value="STKc_PknB_like"/>
    <property type="match status" value="1"/>
</dbReference>
<evidence type="ECO:0000256" key="6">
    <source>
        <dbReference type="ARBA" id="ARBA00022840"/>
    </source>
</evidence>
<proteinExistence type="predicted"/>
<feature type="transmembrane region" description="Helical" evidence="9">
    <location>
        <begin position="451"/>
        <end position="473"/>
    </location>
</feature>
<dbReference type="PANTHER" id="PTHR24363">
    <property type="entry name" value="SERINE/THREONINE PROTEIN KINASE"/>
    <property type="match status" value="1"/>
</dbReference>
<dbReference type="PROSITE" id="PS50011">
    <property type="entry name" value="PROTEIN_KINASE_DOM"/>
    <property type="match status" value="1"/>
</dbReference>
<feature type="transmembrane region" description="Helical" evidence="9">
    <location>
        <begin position="396"/>
        <end position="415"/>
    </location>
</feature>
<dbReference type="EC" id="2.7.11.1" evidence="1"/>
<dbReference type="Gene3D" id="3.30.200.20">
    <property type="entry name" value="Phosphorylase Kinase, domain 1"/>
    <property type="match status" value="1"/>
</dbReference>
<comment type="catalytic activity">
    <reaction evidence="7">
        <text>L-threonyl-[protein] + ATP = O-phospho-L-threonyl-[protein] + ADP + H(+)</text>
        <dbReference type="Rhea" id="RHEA:46608"/>
        <dbReference type="Rhea" id="RHEA-COMP:11060"/>
        <dbReference type="Rhea" id="RHEA-COMP:11605"/>
        <dbReference type="ChEBI" id="CHEBI:15378"/>
        <dbReference type="ChEBI" id="CHEBI:30013"/>
        <dbReference type="ChEBI" id="CHEBI:30616"/>
        <dbReference type="ChEBI" id="CHEBI:61977"/>
        <dbReference type="ChEBI" id="CHEBI:456216"/>
        <dbReference type="EC" id="2.7.11.1"/>
    </reaction>
</comment>
<feature type="transmembrane region" description="Helical" evidence="9">
    <location>
        <begin position="610"/>
        <end position="632"/>
    </location>
</feature>
<reference evidence="11 12" key="1">
    <citation type="journal article" date="2020" name="ISME J.">
        <title>Comparative genomics reveals insights into cyanobacterial evolution and habitat adaptation.</title>
        <authorList>
            <person name="Chen M.Y."/>
            <person name="Teng W.K."/>
            <person name="Zhao L."/>
            <person name="Hu C.X."/>
            <person name="Zhou Y.K."/>
            <person name="Han B.P."/>
            <person name="Song L.R."/>
            <person name="Shu W.S."/>
        </authorList>
    </citation>
    <scope>NUCLEOTIDE SEQUENCE [LARGE SCALE GENOMIC DNA]</scope>
    <source>
        <strain evidence="11 12">FACHB-1370</strain>
    </source>
</reference>
<evidence type="ECO:0000256" key="3">
    <source>
        <dbReference type="ARBA" id="ARBA00022679"/>
    </source>
</evidence>
<evidence type="ECO:0000256" key="8">
    <source>
        <dbReference type="ARBA" id="ARBA00048679"/>
    </source>
</evidence>
<keyword evidence="3" id="KW-0808">Transferase</keyword>
<keyword evidence="9" id="KW-0472">Membrane</keyword>
<dbReference type="GO" id="GO:0016301">
    <property type="term" value="F:kinase activity"/>
    <property type="evidence" value="ECO:0007669"/>
    <property type="project" value="UniProtKB-KW"/>
</dbReference>
<comment type="caution">
    <text evidence="11">The sequence shown here is derived from an EMBL/GenBank/DDBJ whole genome shotgun (WGS) entry which is preliminary data.</text>
</comment>
<evidence type="ECO:0000313" key="11">
    <source>
        <dbReference type="EMBL" id="MBD2542790.1"/>
    </source>
</evidence>
<dbReference type="SMART" id="SM00220">
    <property type="entry name" value="S_TKc"/>
    <property type="match status" value="1"/>
</dbReference>
<dbReference type="PANTHER" id="PTHR24363:SF0">
    <property type="entry name" value="SERINE_THREONINE KINASE LIKE DOMAIN CONTAINING 1"/>
    <property type="match status" value="1"/>
</dbReference>
<keyword evidence="9" id="KW-1133">Transmembrane helix</keyword>
<evidence type="ECO:0000256" key="5">
    <source>
        <dbReference type="ARBA" id="ARBA00022777"/>
    </source>
</evidence>
<dbReference type="EMBL" id="JACJSK010000003">
    <property type="protein sequence ID" value="MBD2542790.1"/>
    <property type="molecule type" value="Genomic_DNA"/>
</dbReference>
<feature type="transmembrane region" description="Helical" evidence="9">
    <location>
        <begin position="574"/>
        <end position="598"/>
    </location>
</feature>
<keyword evidence="4" id="KW-0547">Nucleotide-binding</keyword>
<dbReference type="SUPFAM" id="SSF56112">
    <property type="entry name" value="Protein kinase-like (PK-like)"/>
    <property type="match status" value="1"/>
</dbReference>
<evidence type="ECO:0000313" key="12">
    <source>
        <dbReference type="Proteomes" id="UP000641954"/>
    </source>
</evidence>
<keyword evidence="5 11" id="KW-0418">Kinase</keyword>
<feature type="domain" description="Protein kinase" evidence="10">
    <location>
        <begin position="12"/>
        <end position="271"/>
    </location>
</feature>
<protein>
    <recommendedName>
        <fullName evidence="1">non-specific serine/threonine protein kinase</fullName>
        <ecNumber evidence="1">2.7.11.1</ecNumber>
    </recommendedName>
</protein>
<keyword evidence="12" id="KW-1185">Reference proteome</keyword>
<evidence type="ECO:0000256" key="9">
    <source>
        <dbReference type="SAM" id="Phobius"/>
    </source>
</evidence>
<feature type="transmembrane region" description="Helical" evidence="9">
    <location>
        <begin position="421"/>
        <end position="439"/>
    </location>
</feature>
<name>A0ABR8EAP4_9CYAN</name>
<feature type="transmembrane region" description="Helical" evidence="9">
    <location>
        <begin position="534"/>
        <end position="562"/>
    </location>
</feature>
<evidence type="ECO:0000256" key="4">
    <source>
        <dbReference type="ARBA" id="ARBA00022741"/>
    </source>
</evidence>
<comment type="catalytic activity">
    <reaction evidence="8">
        <text>L-seryl-[protein] + ATP = O-phospho-L-seryl-[protein] + ADP + H(+)</text>
        <dbReference type="Rhea" id="RHEA:17989"/>
        <dbReference type="Rhea" id="RHEA-COMP:9863"/>
        <dbReference type="Rhea" id="RHEA-COMP:11604"/>
        <dbReference type="ChEBI" id="CHEBI:15378"/>
        <dbReference type="ChEBI" id="CHEBI:29999"/>
        <dbReference type="ChEBI" id="CHEBI:30616"/>
        <dbReference type="ChEBI" id="CHEBI:83421"/>
        <dbReference type="ChEBI" id="CHEBI:456216"/>
        <dbReference type="EC" id="2.7.11.1"/>
    </reaction>
</comment>
<dbReference type="PROSITE" id="PS00108">
    <property type="entry name" value="PROTEIN_KINASE_ST"/>
    <property type="match status" value="1"/>
</dbReference>
<evidence type="ECO:0000259" key="10">
    <source>
        <dbReference type="PROSITE" id="PS50011"/>
    </source>
</evidence>
<accession>A0ABR8EAP4</accession>
<dbReference type="InterPro" id="IPR000719">
    <property type="entry name" value="Prot_kinase_dom"/>
</dbReference>
<dbReference type="Proteomes" id="UP000641954">
    <property type="component" value="Unassembled WGS sequence"/>
</dbReference>
<organism evidence="11 12">
    <name type="scientific">Planktothricoides raciborskii FACHB-1370</name>
    <dbReference type="NCBI Taxonomy" id="2949576"/>
    <lineage>
        <taxon>Bacteria</taxon>
        <taxon>Bacillati</taxon>
        <taxon>Cyanobacteriota</taxon>
        <taxon>Cyanophyceae</taxon>
        <taxon>Oscillatoriophycideae</taxon>
        <taxon>Oscillatoriales</taxon>
        <taxon>Oscillatoriaceae</taxon>
        <taxon>Planktothricoides</taxon>
    </lineage>
</organism>